<evidence type="ECO:0000256" key="2">
    <source>
        <dbReference type="ARBA" id="ARBA00004687"/>
    </source>
</evidence>
<comment type="pathway">
    <text evidence="2">Glycolipid biosynthesis; glycosylphosphatidylinositol-anchor biosynthesis.</text>
</comment>
<dbReference type="AlphaFoldDB" id="T1GG03"/>
<reference evidence="9" key="2">
    <citation type="submission" date="2015-06" db="UniProtKB">
        <authorList>
            <consortium name="EnsemblMetazoa"/>
        </authorList>
    </citation>
    <scope>IDENTIFICATION</scope>
</reference>
<evidence type="ECO:0000313" key="9">
    <source>
        <dbReference type="EnsemblMetazoa" id="MESCA002306-PA"/>
    </source>
</evidence>
<dbReference type="GO" id="GO:0005789">
    <property type="term" value="C:endoplasmic reticulum membrane"/>
    <property type="evidence" value="ECO:0007669"/>
    <property type="project" value="UniProtKB-SubCell"/>
</dbReference>
<dbReference type="EnsemblMetazoa" id="MESCA002306-RA">
    <property type="protein sequence ID" value="MESCA002306-PA"/>
    <property type="gene ID" value="MESCA002306"/>
</dbReference>
<sequence>MVFKLDRPKAKQELLHSAVNLGVVLVSMIYIHNIKDLKNIGKFWDSLVIPFIFVGEILKLTLAHYYAMDSRAVNAQQQKTNFKCKNSFSAANIILAIFIQCAVVVFYGFSCILLGAPVLQDYEQTCVLSIILTLLTVSPLVFLLGAGGTLQEVYIQLYKYHAIGAILGAWIGSVVVPLDWDQDWQEYPIPNVIGALCGSGISTIINTSSTLHKIAVAVTQKKSS</sequence>
<protein>
    <recommendedName>
        <fullName evidence="11">Glycosylphosphatidylinositol anchor biosynthesis protein 11</fullName>
    </recommendedName>
</protein>
<evidence type="ECO:0000313" key="10">
    <source>
        <dbReference type="Proteomes" id="UP000015102"/>
    </source>
</evidence>
<feature type="transmembrane region" description="Helical" evidence="8">
    <location>
        <begin position="88"/>
        <end position="115"/>
    </location>
</feature>
<dbReference type="OMA" id="VYMSKKR"/>
<dbReference type="HOGENOM" id="CLU_102687_0_0_1"/>
<evidence type="ECO:0000256" key="6">
    <source>
        <dbReference type="ARBA" id="ARBA00022989"/>
    </source>
</evidence>
<feature type="transmembrane region" description="Helical" evidence="8">
    <location>
        <begin position="127"/>
        <end position="146"/>
    </location>
</feature>
<keyword evidence="10" id="KW-1185">Reference proteome</keyword>
<evidence type="ECO:0000256" key="8">
    <source>
        <dbReference type="SAM" id="Phobius"/>
    </source>
</evidence>
<dbReference type="EMBL" id="CAQQ02187330">
    <property type="status" value="NOT_ANNOTATED_CDS"/>
    <property type="molecule type" value="Genomic_DNA"/>
</dbReference>
<evidence type="ECO:0000256" key="4">
    <source>
        <dbReference type="ARBA" id="ARBA00022692"/>
    </source>
</evidence>
<keyword evidence="5" id="KW-0256">Endoplasmic reticulum</keyword>
<organism evidence="9 10">
    <name type="scientific">Megaselia scalaris</name>
    <name type="common">Humpbacked fly</name>
    <name type="synonym">Phora scalaris</name>
    <dbReference type="NCBI Taxonomy" id="36166"/>
    <lineage>
        <taxon>Eukaryota</taxon>
        <taxon>Metazoa</taxon>
        <taxon>Ecdysozoa</taxon>
        <taxon>Arthropoda</taxon>
        <taxon>Hexapoda</taxon>
        <taxon>Insecta</taxon>
        <taxon>Pterygota</taxon>
        <taxon>Neoptera</taxon>
        <taxon>Endopterygota</taxon>
        <taxon>Diptera</taxon>
        <taxon>Brachycera</taxon>
        <taxon>Muscomorpha</taxon>
        <taxon>Platypezoidea</taxon>
        <taxon>Phoridae</taxon>
        <taxon>Megaseliini</taxon>
        <taxon>Megaselia</taxon>
    </lineage>
</organism>
<keyword evidence="3" id="KW-0337">GPI-anchor biosynthesis</keyword>
<keyword evidence="6 8" id="KW-1133">Transmembrane helix</keyword>
<comment type="subcellular location">
    <subcellularLocation>
        <location evidence="1">Endoplasmic reticulum membrane</location>
        <topology evidence="1">Multi-pass membrane protein</topology>
    </subcellularLocation>
</comment>
<feature type="transmembrane region" description="Helical" evidence="8">
    <location>
        <begin position="43"/>
        <end position="67"/>
    </location>
</feature>
<proteinExistence type="predicted"/>
<keyword evidence="4 8" id="KW-0812">Transmembrane</keyword>
<keyword evidence="7 8" id="KW-0472">Membrane</keyword>
<dbReference type="GO" id="GO:0006506">
    <property type="term" value="P:GPI anchor biosynthetic process"/>
    <property type="evidence" value="ECO:0007669"/>
    <property type="project" value="UniProtKB-UniPathway"/>
</dbReference>
<name>T1GG03_MEGSC</name>
<evidence type="ECO:0000256" key="3">
    <source>
        <dbReference type="ARBA" id="ARBA00022502"/>
    </source>
</evidence>
<evidence type="ECO:0000256" key="7">
    <source>
        <dbReference type="ARBA" id="ARBA00023136"/>
    </source>
</evidence>
<evidence type="ECO:0008006" key="11">
    <source>
        <dbReference type="Google" id="ProtNLM"/>
    </source>
</evidence>
<accession>T1GG03</accession>
<dbReference type="Proteomes" id="UP000015102">
    <property type="component" value="Unassembled WGS sequence"/>
</dbReference>
<evidence type="ECO:0000256" key="1">
    <source>
        <dbReference type="ARBA" id="ARBA00004477"/>
    </source>
</evidence>
<reference evidence="10" key="1">
    <citation type="submission" date="2013-02" db="EMBL/GenBank/DDBJ databases">
        <authorList>
            <person name="Hughes D."/>
        </authorList>
    </citation>
    <scope>NUCLEOTIDE SEQUENCE</scope>
    <source>
        <strain>Durham</strain>
        <strain evidence="10">NC isolate 2 -- Noor lab</strain>
    </source>
</reference>
<evidence type="ECO:0000256" key="5">
    <source>
        <dbReference type="ARBA" id="ARBA00022824"/>
    </source>
</evidence>
<dbReference type="UniPathway" id="UPA00196"/>
<dbReference type="InterPro" id="IPR009580">
    <property type="entry name" value="GPI_biosynthesis_protein_Pig-F"/>
</dbReference>
<dbReference type="STRING" id="36166.T1GG03"/>
<dbReference type="Pfam" id="PF06699">
    <property type="entry name" value="PIG-F"/>
    <property type="match status" value="1"/>
</dbReference>
<feature type="transmembrane region" description="Helical" evidence="8">
    <location>
        <begin position="14"/>
        <end position="31"/>
    </location>
</feature>
<feature type="transmembrane region" description="Helical" evidence="8">
    <location>
        <begin position="158"/>
        <end position="178"/>
    </location>
</feature>